<keyword evidence="1" id="KW-0472">Membrane</keyword>
<feature type="transmembrane region" description="Helical" evidence="1">
    <location>
        <begin position="70"/>
        <end position="88"/>
    </location>
</feature>
<accession>A0A8J3ZN85</accession>
<evidence type="ECO:0000256" key="1">
    <source>
        <dbReference type="SAM" id="Phobius"/>
    </source>
</evidence>
<reference evidence="2" key="1">
    <citation type="submission" date="2021-01" db="EMBL/GenBank/DDBJ databases">
        <title>Whole genome shotgun sequence of Virgisporangium ochraceum NBRC 16418.</title>
        <authorList>
            <person name="Komaki H."/>
            <person name="Tamura T."/>
        </authorList>
    </citation>
    <scope>NUCLEOTIDE SEQUENCE</scope>
    <source>
        <strain evidence="2">NBRC 16418</strain>
    </source>
</reference>
<organism evidence="2 3">
    <name type="scientific">Virgisporangium ochraceum</name>
    <dbReference type="NCBI Taxonomy" id="65505"/>
    <lineage>
        <taxon>Bacteria</taxon>
        <taxon>Bacillati</taxon>
        <taxon>Actinomycetota</taxon>
        <taxon>Actinomycetes</taxon>
        <taxon>Micromonosporales</taxon>
        <taxon>Micromonosporaceae</taxon>
        <taxon>Virgisporangium</taxon>
    </lineage>
</organism>
<dbReference type="RefSeq" id="WP_203927135.1">
    <property type="nucleotide sequence ID" value="NZ_BOPH01000023.1"/>
</dbReference>
<proteinExistence type="predicted"/>
<keyword evidence="1" id="KW-1133">Transmembrane helix</keyword>
<sequence length="275" mass="30496">MDDEGHVEVPEDVADVAHDHGLGTLIREYRYAGTLRMSARDVNTTLNPYVAALGPVVLTLGALTHGWVSWAGLALGLPLTIIFARQVWEHRRRKRLRRLYQYTGGLVIVMGDLHPEVVAWNEVDDYDHTVDHLDENEARLLGTPDERTYHSHYILTTARVPLEIHSEFHDTGPLAEAIEEAVLPGIIRNHRARFAAGEELEFGDVRIGPRGIGTDLAGTVPWGDVDRVEVDDDGLTVHRVGLDTPVIEVDADDLDHIPALEAVLADASRQEDASR</sequence>
<dbReference type="Proteomes" id="UP000635606">
    <property type="component" value="Unassembled WGS sequence"/>
</dbReference>
<dbReference type="EMBL" id="BOPH01000023">
    <property type="protein sequence ID" value="GIJ67172.1"/>
    <property type="molecule type" value="Genomic_DNA"/>
</dbReference>
<dbReference type="InterPro" id="IPR046492">
    <property type="entry name" value="DUF6585"/>
</dbReference>
<keyword evidence="1" id="KW-0812">Transmembrane</keyword>
<evidence type="ECO:0000313" key="2">
    <source>
        <dbReference type="EMBL" id="GIJ67172.1"/>
    </source>
</evidence>
<dbReference type="AlphaFoldDB" id="A0A8J3ZN85"/>
<dbReference type="Pfam" id="PF20226">
    <property type="entry name" value="DUF6585"/>
    <property type="match status" value="1"/>
</dbReference>
<comment type="caution">
    <text evidence="2">The sequence shown here is derived from an EMBL/GenBank/DDBJ whole genome shotgun (WGS) entry which is preliminary data.</text>
</comment>
<gene>
    <name evidence="2" type="ORF">Voc01_020890</name>
</gene>
<name>A0A8J3ZN85_9ACTN</name>
<protein>
    <submittedName>
        <fullName evidence="2">Uncharacterized protein</fullName>
    </submittedName>
</protein>
<keyword evidence="3" id="KW-1185">Reference proteome</keyword>
<evidence type="ECO:0000313" key="3">
    <source>
        <dbReference type="Proteomes" id="UP000635606"/>
    </source>
</evidence>